<organism evidence="2 3">
    <name type="scientific">Podarcis lilfordi</name>
    <name type="common">Lilford's wall lizard</name>
    <dbReference type="NCBI Taxonomy" id="74358"/>
    <lineage>
        <taxon>Eukaryota</taxon>
        <taxon>Metazoa</taxon>
        <taxon>Chordata</taxon>
        <taxon>Craniata</taxon>
        <taxon>Vertebrata</taxon>
        <taxon>Euteleostomi</taxon>
        <taxon>Lepidosauria</taxon>
        <taxon>Squamata</taxon>
        <taxon>Bifurcata</taxon>
        <taxon>Unidentata</taxon>
        <taxon>Episquamata</taxon>
        <taxon>Laterata</taxon>
        <taxon>Lacertibaenia</taxon>
        <taxon>Lacertidae</taxon>
        <taxon>Podarcis</taxon>
    </lineage>
</organism>
<sequence length="106" mass="12156">MLTFRKGTEGNPDSPLEHLEPRAFKEAENLWIKARLLKASFEELRGKENQTQETCQRRKEKPSSLQLSEPKQFPLKEPMVSGCLFLKVKASLLQKYCGKVELKAPP</sequence>
<keyword evidence="3" id="KW-1185">Reference proteome</keyword>
<dbReference type="AlphaFoldDB" id="A0AA35PGZ4"/>
<name>A0AA35PGZ4_9SAUR</name>
<dbReference type="EMBL" id="OX395136">
    <property type="protein sequence ID" value="CAI5787794.1"/>
    <property type="molecule type" value="Genomic_DNA"/>
</dbReference>
<evidence type="ECO:0000313" key="3">
    <source>
        <dbReference type="Proteomes" id="UP001178461"/>
    </source>
</evidence>
<dbReference type="Proteomes" id="UP001178461">
    <property type="component" value="Chromosome 11"/>
</dbReference>
<feature type="region of interest" description="Disordered" evidence="1">
    <location>
        <begin position="47"/>
        <end position="67"/>
    </location>
</feature>
<accession>A0AA35PGZ4</accession>
<evidence type="ECO:0000313" key="2">
    <source>
        <dbReference type="EMBL" id="CAI5787794.1"/>
    </source>
</evidence>
<protein>
    <submittedName>
        <fullName evidence="2">Uncharacterized protein</fullName>
    </submittedName>
</protein>
<gene>
    <name evidence="2" type="ORF">PODLI_1B043162</name>
</gene>
<proteinExistence type="predicted"/>
<evidence type="ECO:0000256" key="1">
    <source>
        <dbReference type="SAM" id="MobiDB-lite"/>
    </source>
</evidence>
<reference evidence="2" key="1">
    <citation type="submission" date="2022-12" db="EMBL/GenBank/DDBJ databases">
        <authorList>
            <person name="Alioto T."/>
            <person name="Alioto T."/>
            <person name="Gomez Garrido J."/>
        </authorList>
    </citation>
    <scope>NUCLEOTIDE SEQUENCE</scope>
</reference>